<comment type="similarity">
    <text evidence="1">Belongs to the HAD-like hydrolase superfamily. NagD family.</text>
</comment>
<reference evidence="5 6" key="1">
    <citation type="journal article" date="2007" name="Int. J. Syst. Evol. Microbiol.">
        <title>Paenibacillus ginsengarvi sp. nov., isolated from soil from ginseng cultivation.</title>
        <authorList>
            <person name="Yoon M.H."/>
            <person name="Ten L.N."/>
            <person name="Im W.T."/>
        </authorList>
    </citation>
    <scope>NUCLEOTIDE SEQUENCE [LARGE SCALE GENOMIC DNA]</scope>
    <source>
        <strain evidence="5 6">KCTC 13059</strain>
    </source>
</reference>
<comment type="cofactor">
    <cofactor evidence="4">
        <name>Mg(2+)</name>
        <dbReference type="ChEBI" id="CHEBI:18420"/>
    </cofactor>
    <text evidence="4">Divalent metal ions. Mg(2+) is the most effective.</text>
</comment>
<proteinExistence type="inferred from homology"/>
<dbReference type="AlphaFoldDB" id="A0A3B0B8N1"/>
<dbReference type="PANTHER" id="PTHR19288">
    <property type="entry name" value="4-NITROPHENYLPHOSPHATASE-RELATED"/>
    <property type="match status" value="1"/>
</dbReference>
<feature type="active site" description="Nucleophile" evidence="2">
    <location>
        <position position="39"/>
    </location>
</feature>
<dbReference type="Gene3D" id="3.40.50.1000">
    <property type="entry name" value="HAD superfamily/HAD-like"/>
    <property type="match status" value="2"/>
</dbReference>
<name>A0A3B0B8N1_9BACL</name>
<evidence type="ECO:0000313" key="5">
    <source>
        <dbReference type="EMBL" id="RKN70123.1"/>
    </source>
</evidence>
<organism evidence="5 6">
    <name type="scientific">Paenibacillus ginsengarvi</name>
    <dbReference type="NCBI Taxonomy" id="400777"/>
    <lineage>
        <taxon>Bacteria</taxon>
        <taxon>Bacillati</taxon>
        <taxon>Bacillota</taxon>
        <taxon>Bacilli</taxon>
        <taxon>Bacillales</taxon>
        <taxon>Paenibacillaceae</taxon>
        <taxon>Paenibacillus</taxon>
    </lineage>
</organism>
<feature type="binding site" evidence="4">
    <location>
        <position position="39"/>
    </location>
    <ligand>
        <name>Mg(2+)</name>
        <dbReference type="ChEBI" id="CHEBI:18420"/>
    </ligand>
</feature>
<dbReference type="PANTHER" id="PTHR19288:SF46">
    <property type="entry name" value="HALOACID DEHALOGENASE-LIKE HYDROLASE DOMAIN-CONTAINING PROTEIN 2"/>
    <property type="match status" value="1"/>
</dbReference>
<dbReference type="OrthoDB" id="9810449at2"/>
<dbReference type="SUPFAM" id="SSF56784">
    <property type="entry name" value="HAD-like"/>
    <property type="match status" value="1"/>
</dbReference>
<dbReference type="Proteomes" id="UP000282311">
    <property type="component" value="Unassembled WGS sequence"/>
</dbReference>
<dbReference type="GO" id="GO:0016791">
    <property type="term" value="F:phosphatase activity"/>
    <property type="evidence" value="ECO:0007669"/>
    <property type="project" value="TreeGrafter"/>
</dbReference>
<accession>A0A3B0B8N1</accession>
<feature type="binding site" evidence="4">
    <location>
        <position position="238"/>
    </location>
    <ligand>
        <name>Mg(2+)</name>
        <dbReference type="ChEBI" id="CHEBI:18420"/>
    </ligand>
</feature>
<evidence type="ECO:0000256" key="3">
    <source>
        <dbReference type="PIRSR" id="PIRSR000915-2"/>
    </source>
</evidence>
<dbReference type="EMBL" id="RBAH01000032">
    <property type="protein sequence ID" value="RKN70123.1"/>
    <property type="molecule type" value="Genomic_DNA"/>
</dbReference>
<dbReference type="GO" id="GO:0005737">
    <property type="term" value="C:cytoplasm"/>
    <property type="evidence" value="ECO:0007669"/>
    <property type="project" value="TreeGrafter"/>
</dbReference>
<comment type="caution">
    <text evidence="5">The sequence shown here is derived from an EMBL/GenBank/DDBJ whole genome shotgun (WGS) entry which is preliminary data.</text>
</comment>
<feature type="active site" description="Proton donor" evidence="2">
    <location>
        <position position="41"/>
    </location>
</feature>
<gene>
    <name evidence="5" type="ORF">D7M11_30705</name>
</gene>
<keyword evidence="1 4" id="KW-0479">Metal-binding</keyword>
<comment type="function">
    <text evidence="1">Catalyzes the dephosphorylation of 2-6 carbon acid sugars in vitro.</text>
</comment>
<dbReference type="GO" id="GO:0046872">
    <property type="term" value="F:metal ion binding"/>
    <property type="evidence" value="ECO:0007669"/>
    <property type="project" value="UniProtKB-KW"/>
</dbReference>
<dbReference type="InterPro" id="IPR023214">
    <property type="entry name" value="HAD_sf"/>
</dbReference>
<sequence length="291" mass="32434">MLIWGTRLLRWIKGYLRFRKKGAARDLPDVVSYDGYFFDLDGTVFLGDRLLPGVKETIDLLRTKGKKILFLSNTTIRTRRECQIRLQKLGLQARLDEIVTAAFAAAVYMREQQPDPTVLVVGEPALASELDEQGVRMTTRPEQTTHVLVGMDMKFDYAKLHRAMKAVRGGAELIAANPDPNCPVAGDIIPDTWAMVKAIEAASGVAPSAIVGKPSQFYASKVLEWCGLRGEHCLMIGDRLETDILFGHTGGMRTALVMTGVTTKREAELSPIRPDYVWHSMERFVELARAL</sequence>
<feature type="binding site" evidence="4">
    <location>
        <position position="41"/>
    </location>
    <ligand>
        <name>Mg(2+)</name>
        <dbReference type="ChEBI" id="CHEBI:18420"/>
    </ligand>
</feature>
<keyword evidence="6" id="KW-1185">Reference proteome</keyword>
<feature type="binding site" evidence="3">
    <location>
        <position position="213"/>
    </location>
    <ligand>
        <name>substrate</name>
    </ligand>
</feature>
<keyword evidence="1 4" id="KW-0460">Magnesium</keyword>
<evidence type="ECO:0000313" key="6">
    <source>
        <dbReference type="Proteomes" id="UP000282311"/>
    </source>
</evidence>
<evidence type="ECO:0000256" key="1">
    <source>
        <dbReference type="PIRNR" id="PIRNR000915"/>
    </source>
</evidence>
<dbReference type="InterPro" id="IPR036412">
    <property type="entry name" value="HAD-like_sf"/>
</dbReference>
<dbReference type="InterPro" id="IPR006357">
    <property type="entry name" value="HAD-SF_hydro_IIA"/>
</dbReference>
<dbReference type="NCBIfam" id="TIGR01460">
    <property type="entry name" value="HAD-SF-IIA"/>
    <property type="match status" value="1"/>
</dbReference>
<evidence type="ECO:0000256" key="2">
    <source>
        <dbReference type="PIRSR" id="PIRSR000915-1"/>
    </source>
</evidence>
<dbReference type="Pfam" id="PF13344">
    <property type="entry name" value="Hydrolase_6"/>
    <property type="match status" value="1"/>
</dbReference>
<evidence type="ECO:0000256" key="4">
    <source>
        <dbReference type="PIRSR" id="PIRSR000915-3"/>
    </source>
</evidence>
<keyword evidence="5" id="KW-0378">Hydrolase</keyword>
<protein>
    <recommendedName>
        <fullName evidence="1">Acid sugar phosphatase</fullName>
        <ecNumber evidence="1">3.1.3.-</ecNumber>
    </recommendedName>
</protein>
<dbReference type="Pfam" id="PF13242">
    <property type="entry name" value="Hydrolase_like"/>
    <property type="match status" value="1"/>
</dbReference>
<dbReference type="EC" id="3.1.3.-" evidence="1"/>
<dbReference type="PIRSF" id="PIRSF000915">
    <property type="entry name" value="PGP-type_phosphatase"/>
    <property type="match status" value="1"/>
</dbReference>